<sequence length="393" mass="42876">MLTSLPIIPARQVGIWEAGCPECEAHQSGDCLGHETAPCRCTWVSADRRHRCERCALVCRDRTTEREGVHADTFAGHMGAGIGLGDVRVFQPRAFGSIPAFVPLRTHELPAGGHAAGFEWVGVDLKTLFHLREDGTVTLRDPFRSGRGVRSFLGVSEKANLLAVLNGKDDLLEGFWGADRPRLLRHLADIGFVACTGPTFSVYEQIKEADRLLGDGRVVQDLRPVQAAHTAVMFRRHHRCVAEAAGVSLVPIPNLYDLTAHHRETWARWLRANPNVHCVTRDFSRTPMDGDDYRRHLGGLIEILSGAGRPLHVLLVGVGLGKAEGARVLLREAGCTASVVTGDPIVQAVTGGKGLDAEGNRYEPRPEASRADLAVSNLLRFSARVREDARVAQ</sequence>
<evidence type="ECO:0000313" key="1">
    <source>
        <dbReference type="EMBL" id="MDT0631318.1"/>
    </source>
</evidence>
<dbReference type="RefSeq" id="WP_311662661.1">
    <property type="nucleotide sequence ID" value="NZ_JAVRHT010000011.1"/>
</dbReference>
<organism evidence="1 2">
    <name type="scientific">Rubrivirga litoralis</name>
    <dbReference type="NCBI Taxonomy" id="3075598"/>
    <lineage>
        <taxon>Bacteria</taxon>
        <taxon>Pseudomonadati</taxon>
        <taxon>Rhodothermota</taxon>
        <taxon>Rhodothermia</taxon>
        <taxon>Rhodothermales</taxon>
        <taxon>Rubricoccaceae</taxon>
        <taxon>Rubrivirga</taxon>
    </lineage>
</organism>
<proteinExistence type="predicted"/>
<dbReference type="Proteomes" id="UP001267426">
    <property type="component" value="Unassembled WGS sequence"/>
</dbReference>
<keyword evidence="2" id="KW-1185">Reference proteome</keyword>
<comment type="caution">
    <text evidence="1">The sequence shown here is derived from an EMBL/GenBank/DDBJ whole genome shotgun (WGS) entry which is preliminary data.</text>
</comment>
<reference evidence="1 2" key="1">
    <citation type="submission" date="2023-09" db="EMBL/GenBank/DDBJ databases">
        <authorList>
            <person name="Rey-Velasco X."/>
        </authorList>
    </citation>
    <scope>NUCLEOTIDE SEQUENCE [LARGE SCALE GENOMIC DNA]</scope>
    <source>
        <strain evidence="1 2">F394</strain>
    </source>
</reference>
<protein>
    <submittedName>
        <fullName evidence="1">Uncharacterized protein</fullName>
    </submittedName>
</protein>
<gene>
    <name evidence="1" type="ORF">RM540_06100</name>
</gene>
<accession>A0ABU3BPV3</accession>
<dbReference type="EMBL" id="JAVRHT010000011">
    <property type="protein sequence ID" value="MDT0631318.1"/>
    <property type="molecule type" value="Genomic_DNA"/>
</dbReference>
<name>A0ABU3BPV3_9BACT</name>
<evidence type="ECO:0000313" key="2">
    <source>
        <dbReference type="Proteomes" id="UP001267426"/>
    </source>
</evidence>